<name>X1ECW3_9ZZZZ</name>
<feature type="non-terminal residue" evidence="2">
    <location>
        <position position="1"/>
    </location>
</feature>
<dbReference type="InterPro" id="IPR013984">
    <property type="entry name" value="Ald_Fedxn_OxRdtase_dom2"/>
</dbReference>
<comment type="caution">
    <text evidence="2">The sequence shown here is derived from an EMBL/GenBank/DDBJ whole genome shotgun (WGS) entry which is preliminary data.</text>
</comment>
<accession>X1ECW3</accession>
<feature type="domain" description="Aldehyde ferredoxin oxidoreductase C-terminal" evidence="1">
    <location>
        <begin position="6"/>
        <end position="206"/>
    </location>
</feature>
<dbReference type="Pfam" id="PF01314">
    <property type="entry name" value="AFOR_C"/>
    <property type="match status" value="1"/>
</dbReference>
<dbReference type="InterPro" id="IPR036021">
    <property type="entry name" value="Tungsten_al_ferr_oxy-like_C"/>
</dbReference>
<dbReference type="PANTHER" id="PTHR30038:SF8">
    <property type="entry name" value="ALDEHYDE FERREDOXIN OXIDOREDUCTASE"/>
    <property type="match status" value="1"/>
</dbReference>
<dbReference type="InterPro" id="IPR001203">
    <property type="entry name" value="OxRdtase_Ald_Fedxn_C"/>
</dbReference>
<dbReference type="GO" id="GO:0009055">
    <property type="term" value="F:electron transfer activity"/>
    <property type="evidence" value="ECO:0007669"/>
    <property type="project" value="InterPro"/>
</dbReference>
<dbReference type="InterPro" id="IPR051919">
    <property type="entry name" value="W-dependent_AOR"/>
</dbReference>
<dbReference type="SUPFAM" id="SSF48310">
    <property type="entry name" value="Aldehyde ferredoxin oxidoreductase, C-terminal domains"/>
    <property type="match status" value="1"/>
</dbReference>
<dbReference type="GO" id="GO:0051536">
    <property type="term" value="F:iron-sulfur cluster binding"/>
    <property type="evidence" value="ECO:0007669"/>
    <property type="project" value="InterPro"/>
</dbReference>
<protein>
    <recommendedName>
        <fullName evidence="1">Aldehyde ferredoxin oxidoreductase C-terminal domain-containing protein</fullName>
    </recommendedName>
</protein>
<feature type="non-terminal residue" evidence="2">
    <location>
        <position position="208"/>
    </location>
</feature>
<dbReference type="GO" id="GO:0016625">
    <property type="term" value="F:oxidoreductase activity, acting on the aldehyde or oxo group of donors, iron-sulfur protein as acceptor"/>
    <property type="evidence" value="ECO:0007669"/>
    <property type="project" value="InterPro"/>
</dbReference>
<dbReference type="AlphaFoldDB" id="X1ECW3"/>
<evidence type="ECO:0000259" key="1">
    <source>
        <dbReference type="Pfam" id="PF01314"/>
    </source>
</evidence>
<proteinExistence type="predicted"/>
<evidence type="ECO:0000313" key="2">
    <source>
        <dbReference type="EMBL" id="GAH06503.1"/>
    </source>
</evidence>
<organism evidence="2">
    <name type="scientific">marine sediment metagenome</name>
    <dbReference type="NCBI Taxonomy" id="412755"/>
    <lineage>
        <taxon>unclassified sequences</taxon>
        <taxon>metagenomes</taxon>
        <taxon>ecological metagenomes</taxon>
    </lineage>
</organism>
<gene>
    <name evidence="2" type="ORF">S01H4_59136</name>
</gene>
<dbReference type="EMBL" id="BART01034640">
    <property type="protein sequence ID" value="GAH06503.1"/>
    <property type="molecule type" value="Genomic_DNA"/>
</dbReference>
<dbReference type="Gene3D" id="1.10.569.10">
    <property type="entry name" value="Aldehyde Ferredoxin Oxidoreductase Protein, subunit A, domain 2"/>
    <property type="match status" value="1"/>
</dbReference>
<reference evidence="2" key="1">
    <citation type="journal article" date="2014" name="Front. Microbiol.">
        <title>High frequency of phylogenetically diverse reductive dehalogenase-homologous genes in deep subseafloor sedimentary metagenomes.</title>
        <authorList>
            <person name="Kawai M."/>
            <person name="Futagami T."/>
            <person name="Toyoda A."/>
            <person name="Takaki Y."/>
            <person name="Nishi S."/>
            <person name="Hori S."/>
            <person name="Arai W."/>
            <person name="Tsubouchi T."/>
            <person name="Morono Y."/>
            <person name="Uchiyama I."/>
            <person name="Ito T."/>
            <person name="Fujiyama A."/>
            <person name="Inagaki F."/>
            <person name="Takami H."/>
        </authorList>
    </citation>
    <scope>NUCLEOTIDE SEQUENCE</scope>
    <source>
        <strain evidence="2">Expedition CK06-06</strain>
    </source>
</reference>
<sequence length="208" mass="22962">HNGDMDKYHRLGTAAGIKSINAMGALPTRNFSSGKFEHIDEISGEYFADNLLLRKIACSQCPIGCIHVAYLRVPYKKEEYDVETTFVPYDYELIYALGSNLGIETGSDVLRLIEIADRNGFDIISLGGILAWATDAYQEGLISVTDTMGVNYEFGDTVNYLTAINLIIRRANDFYHTLGEGIDACVEKYGGQQYAVRIGGQTPAGYMT</sequence>
<dbReference type="PANTHER" id="PTHR30038">
    <property type="entry name" value="ALDEHYDE FERREDOXIN OXIDOREDUCTASE"/>
    <property type="match status" value="1"/>
</dbReference>